<sequence>MWKSAAEAAVVRSCGGCGRSPSARHASYVSRPSDSELPRIADPGPGRQRLARQEQPGVHQLGDGVDPDDAGLPQQRGDGRVRQPGRPYCVPLGRGRVPGALDHDQWLRRGRAAGEAGELAGVADRLQVHEDDVGVGVLVPVLEDVVAGDVGPVAGGDEGGDAGHARDAAAAPVQPGQQGDADGAGLGEQADAARARRLGREGGVEPYPWGGVDDAEGVRPDDPHAVRARVPHECALAFAPLGAALGVSGGDHDQPLHAVFAALGDDLGHMFGRHGDDREVDRAVDVPHRAVGGNPVELLLPLGQCPVHGVEAAGVPGVADVAEDAAAHAARGAPGSDDGDRAGGEQPLHGPGLGAMLARVLHGEGAVGGFEVELQTDDAVLEAAFLRVPGVCEHLDHFVVGGQHLGGEAADAALAGDGGDVFQESGGDAPALVGVLHQEGDLGLVGGRGRGRSVRADPVVAYGGDELAADCGRESHPVHKVVVREAVDVLGGQARVRREEAVVLRLVGDLLVEADQALGVINGDGPDARGATVAQHHVGFPVGGILVPVRRGLHGPQSTSGV</sequence>
<feature type="region of interest" description="Disordered" evidence="1">
    <location>
        <begin position="150"/>
        <end position="223"/>
    </location>
</feature>
<accession>S4MF80</accession>
<dbReference type="HOGENOM" id="CLU_484765_0_0_11"/>
<reference evidence="2 3" key="1">
    <citation type="submission" date="2013-02" db="EMBL/GenBank/DDBJ databases">
        <title>Draft Genome Sequence of Streptomyces afghaniensis, Which Produces Compounds of the Julimycin B-Complex.</title>
        <authorList>
            <person name="Gruening B.A."/>
            <person name="Praeg A."/>
            <person name="Erxleben A."/>
            <person name="Guenther S."/>
            <person name="Fiedler H.-P."/>
            <person name="Goodfellow M."/>
            <person name="Mueller M."/>
        </authorList>
    </citation>
    <scope>NUCLEOTIDE SEQUENCE [LARGE SCALE GENOMIC DNA]</scope>
    <source>
        <strain evidence="2 3">772</strain>
    </source>
</reference>
<proteinExistence type="predicted"/>
<dbReference type="EMBL" id="AOPY01001471">
    <property type="protein sequence ID" value="EPJ38138.1"/>
    <property type="molecule type" value="Genomic_DNA"/>
</dbReference>
<dbReference type="Proteomes" id="UP000015001">
    <property type="component" value="Unassembled WGS sequence"/>
</dbReference>
<organism evidence="2 3">
    <name type="scientific">Streptomyces afghaniensis 772</name>
    <dbReference type="NCBI Taxonomy" id="1283301"/>
    <lineage>
        <taxon>Bacteria</taxon>
        <taxon>Bacillati</taxon>
        <taxon>Actinomycetota</taxon>
        <taxon>Actinomycetes</taxon>
        <taxon>Kitasatosporales</taxon>
        <taxon>Streptomycetaceae</taxon>
        <taxon>Streptomyces</taxon>
    </lineage>
</organism>
<keyword evidence="3" id="KW-1185">Reference proteome</keyword>
<feature type="region of interest" description="Disordered" evidence="1">
    <location>
        <begin position="13"/>
        <end position="100"/>
    </location>
</feature>
<dbReference type="PATRIC" id="fig|1283301.3.peg.4794"/>
<feature type="region of interest" description="Disordered" evidence="1">
    <location>
        <begin position="326"/>
        <end position="349"/>
    </location>
</feature>
<dbReference type="AlphaFoldDB" id="S4MF80"/>
<name>S4MF80_9ACTN</name>
<feature type="compositionally biased region" description="Basic and acidic residues" evidence="1">
    <location>
        <begin position="191"/>
        <end position="203"/>
    </location>
</feature>
<feature type="compositionally biased region" description="Low complexity" evidence="1">
    <location>
        <begin position="168"/>
        <end position="190"/>
    </location>
</feature>
<evidence type="ECO:0000313" key="3">
    <source>
        <dbReference type="Proteomes" id="UP000015001"/>
    </source>
</evidence>
<comment type="caution">
    <text evidence="2">The sequence shown here is derived from an EMBL/GenBank/DDBJ whole genome shotgun (WGS) entry which is preliminary data.</text>
</comment>
<evidence type="ECO:0000313" key="2">
    <source>
        <dbReference type="EMBL" id="EPJ38138.1"/>
    </source>
</evidence>
<protein>
    <submittedName>
        <fullName evidence="2">Uncharacterized protein</fullName>
    </submittedName>
</protein>
<gene>
    <name evidence="2" type="ORF">STAFG_4823</name>
</gene>
<evidence type="ECO:0000256" key="1">
    <source>
        <dbReference type="SAM" id="MobiDB-lite"/>
    </source>
</evidence>